<name>A0A3P1C2X4_9BACT</name>
<organism evidence="1 2">
    <name type="scientific">Larkinella rosea</name>
    <dbReference type="NCBI Taxonomy" id="2025312"/>
    <lineage>
        <taxon>Bacteria</taxon>
        <taxon>Pseudomonadati</taxon>
        <taxon>Bacteroidota</taxon>
        <taxon>Cytophagia</taxon>
        <taxon>Cytophagales</taxon>
        <taxon>Spirosomataceae</taxon>
        <taxon>Larkinella</taxon>
    </lineage>
</organism>
<evidence type="ECO:0000313" key="1">
    <source>
        <dbReference type="EMBL" id="RRB07735.1"/>
    </source>
</evidence>
<reference evidence="1 2" key="1">
    <citation type="submission" date="2018-11" db="EMBL/GenBank/DDBJ databases">
        <authorList>
            <person name="Zhou Z."/>
            <person name="Wang G."/>
        </authorList>
    </citation>
    <scope>NUCLEOTIDE SEQUENCE [LARGE SCALE GENOMIC DNA]</scope>
    <source>
        <strain evidence="1 2">KCTC52004</strain>
    </source>
</reference>
<dbReference type="RefSeq" id="WP_124873116.1">
    <property type="nucleotide sequence ID" value="NZ_RQJO01000007.1"/>
</dbReference>
<evidence type="ECO:0000313" key="2">
    <source>
        <dbReference type="Proteomes" id="UP000271925"/>
    </source>
</evidence>
<dbReference type="OrthoDB" id="955367at2"/>
<dbReference type="AlphaFoldDB" id="A0A3P1C2X4"/>
<protein>
    <submittedName>
        <fullName evidence="1">Uncharacterized protein</fullName>
    </submittedName>
</protein>
<keyword evidence="2" id="KW-1185">Reference proteome</keyword>
<sequence>MKGEKFFIDDNRVPAEFSAKRFGRFLTSEQSQRQKEEARLERALHTLQEKYRAEEMKLIGSEMREKLTEYTRKNRRPDPKPGEDSRLLESGFLAEERCRQRIQSLRFAQDVKLDLNGLVKLRRAASLEFEKLIKPVESATHRTTVEQPEQAVFNEPFVLPHPNPLVSEATFFPNYPGWWDRSAQNSASGDGQIKRNDSYLWWDASRSGSCIHSKNKDAGDFDYLMSHRENGFLVPFKTTQNGILRIRFDVECAFSQHCLETWDEWGWSDYTAWTNEAAVASVFWKWEDVTPATESVDLHFVWGLDGHGDGESSPGVVYPVPAAQLRTLTVYTNMSFPANVNLWIYIGTKQRFYGIINDVSINTFVNAGWYIRRIQVNSI</sequence>
<gene>
    <name evidence="1" type="ORF">EHT25_08165</name>
</gene>
<comment type="caution">
    <text evidence="1">The sequence shown here is derived from an EMBL/GenBank/DDBJ whole genome shotgun (WGS) entry which is preliminary data.</text>
</comment>
<accession>A0A3P1C2X4</accession>
<dbReference type="EMBL" id="RQJO01000007">
    <property type="protein sequence ID" value="RRB07735.1"/>
    <property type="molecule type" value="Genomic_DNA"/>
</dbReference>
<dbReference type="Proteomes" id="UP000271925">
    <property type="component" value="Unassembled WGS sequence"/>
</dbReference>
<proteinExistence type="predicted"/>